<evidence type="ECO:0000313" key="1">
    <source>
        <dbReference type="EMBL" id="KAK4788473.1"/>
    </source>
</evidence>
<dbReference type="Proteomes" id="UP001346149">
    <property type="component" value="Unassembled WGS sequence"/>
</dbReference>
<proteinExistence type="predicted"/>
<gene>
    <name evidence="1" type="ORF">SAY86_019792</name>
</gene>
<comment type="caution">
    <text evidence="1">The sequence shown here is derived from an EMBL/GenBank/DDBJ whole genome shotgun (WGS) entry which is preliminary data.</text>
</comment>
<dbReference type="AlphaFoldDB" id="A0AAN7LHY0"/>
<accession>A0AAN7LHY0</accession>
<sequence length="125" mass="13828">MFRALSTRRSLQGYEQLGEDEPSIGLLDVKLQRSATLPAGRILGSQMAVLPVGTKLKPSPSKKASGKSSSHPLFSLFERRSRKSKKATVTAATVTARPEFARYLNYVREGGSWDPKSNVPVIYYR</sequence>
<dbReference type="PANTHER" id="PTHR35291">
    <property type="entry name" value="PROTEIN SHROOM-LIKE"/>
    <property type="match status" value="1"/>
</dbReference>
<keyword evidence="2" id="KW-1185">Reference proteome</keyword>
<evidence type="ECO:0000313" key="2">
    <source>
        <dbReference type="Proteomes" id="UP001346149"/>
    </source>
</evidence>
<protein>
    <submittedName>
        <fullName evidence="1">Uncharacterized protein</fullName>
    </submittedName>
</protein>
<dbReference type="PANTHER" id="PTHR35291:SF3">
    <property type="entry name" value="PROTEIN SHROOM-LIKE"/>
    <property type="match status" value="1"/>
</dbReference>
<name>A0AAN7LHY0_TRANT</name>
<reference evidence="1 2" key="1">
    <citation type="journal article" date="2023" name="Hortic Res">
        <title>Pangenome of water caltrop reveals structural variations and asymmetric subgenome divergence after allopolyploidization.</title>
        <authorList>
            <person name="Zhang X."/>
            <person name="Chen Y."/>
            <person name="Wang L."/>
            <person name="Yuan Y."/>
            <person name="Fang M."/>
            <person name="Shi L."/>
            <person name="Lu R."/>
            <person name="Comes H.P."/>
            <person name="Ma Y."/>
            <person name="Chen Y."/>
            <person name="Huang G."/>
            <person name="Zhou Y."/>
            <person name="Zheng Z."/>
            <person name="Qiu Y."/>
        </authorList>
    </citation>
    <scope>NUCLEOTIDE SEQUENCE [LARGE SCALE GENOMIC DNA]</scope>
    <source>
        <strain evidence="1">F231</strain>
    </source>
</reference>
<dbReference type="EMBL" id="JAXQNO010000011">
    <property type="protein sequence ID" value="KAK4788473.1"/>
    <property type="molecule type" value="Genomic_DNA"/>
</dbReference>
<organism evidence="1 2">
    <name type="scientific">Trapa natans</name>
    <name type="common">Water chestnut</name>
    <dbReference type="NCBI Taxonomy" id="22666"/>
    <lineage>
        <taxon>Eukaryota</taxon>
        <taxon>Viridiplantae</taxon>
        <taxon>Streptophyta</taxon>
        <taxon>Embryophyta</taxon>
        <taxon>Tracheophyta</taxon>
        <taxon>Spermatophyta</taxon>
        <taxon>Magnoliopsida</taxon>
        <taxon>eudicotyledons</taxon>
        <taxon>Gunneridae</taxon>
        <taxon>Pentapetalae</taxon>
        <taxon>rosids</taxon>
        <taxon>malvids</taxon>
        <taxon>Myrtales</taxon>
        <taxon>Lythraceae</taxon>
        <taxon>Trapa</taxon>
    </lineage>
</organism>